<evidence type="ECO:0000313" key="3">
    <source>
        <dbReference type="Proteomes" id="UP000011087"/>
    </source>
</evidence>
<name>L1IAL4_GUITC</name>
<proteinExistence type="predicted"/>
<protein>
    <submittedName>
        <fullName evidence="1 2">Uncharacterized protein</fullName>
    </submittedName>
</protein>
<organism evidence="1">
    <name type="scientific">Guillardia theta (strain CCMP2712)</name>
    <name type="common">Cryptophyte</name>
    <dbReference type="NCBI Taxonomy" id="905079"/>
    <lineage>
        <taxon>Eukaryota</taxon>
        <taxon>Cryptophyceae</taxon>
        <taxon>Pyrenomonadales</taxon>
        <taxon>Geminigeraceae</taxon>
        <taxon>Guillardia</taxon>
    </lineage>
</organism>
<evidence type="ECO:0000313" key="2">
    <source>
        <dbReference type="EnsemblProtists" id="EKX32954"/>
    </source>
</evidence>
<dbReference type="GeneID" id="17289692"/>
<dbReference type="EMBL" id="JH993163">
    <property type="protein sequence ID" value="EKX32954.1"/>
    <property type="molecule type" value="Genomic_DNA"/>
</dbReference>
<dbReference type="KEGG" id="gtt:GUITHDRAFT_148268"/>
<gene>
    <name evidence="1" type="ORF">GUITHDRAFT_148268</name>
</gene>
<evidence type="ECO:0000313" key="1">
    <source>
        <dbReference type="EMBL" id="EKX32954.1"/>
    </source>
</evidence>
<reference evidence="1 3" key="1">
    <citation type="journal article" date="2012" name="Nature">
        <title>Algal genomes reveal evolutionary mosaicism and the fate of nucleomorphs.</title>
        <authorList>
            <consortium name="DOE Joint Genome Institute"/>
            <person name="Curtis B.A."/>
            <person name="Tanifuji G."/>
            <person name="Burki F."/>
            <person name="Gruber A."/>
            <person name="Irimia M."/>
            <person name="Maruyama S."/>
            <person name="Arias M.C."/>
            <person name="Ball S.G."/>
            <person name="Gile G.H."/>
            <person name="Hirakawa Y."/>
            <person name="Hopkins J.F."/>
            <person name="Kuo A."/>
            <person name="Rensing S.A."/>
            <person name="Schmutz J."/>
            <person name="Symeonidi A."/>
            <person name="Elias M."/>
            <person name="Eveleigh R.J."/>
            <person name="Herman E.K."/>
            <person name="Klute M.J."/>
            <person name="Nakayama T."/>
            <person name="Obornik M."/>
            <person name="Reyes-Prieto A."/>
            <person name="Armbrust E.V."/>
            <person name="Aves S.J."/>
            <person name="Beiko R.G."/>
            <person name="Coutinho P."/>
            <person name="Dacks J.B."/>
            <person name="Durnford D.G."/>
            <person name="Fast N.M."/>
            <person name="Green B.R."/>
            <person name="Grisdale C.J."/>
            <person name="Hempel F."/>
            <person name="Henrissat B."/>
            <person name="Hoppner M.P."/>
            <person name="Ishida K."/>
            <person name="Kim E."/>
            <person name="Koreny L."/>
            <person name="Kroth P.G."/>
            <person name="Liu Y."/>
            <person name="Malik S.B."/>
            <person name="Maier U.G."/>
            <person name="McRose D."/>
            <person name="Mock T."/>
            <person name="Neilson J.A."/>
            <person name="Onodera N.T."/>
            <person name="Poole A.M."/>
            <person name="Pritham E.J."/>
            <person name="Richards T.A."/>
            <person name="Rocap G."/>
            <person name="Roy S.W."/>
            <person name="Sarai C."/>
            <person name="Schaack S."/>
            <person name="Shirato S."/>
            <person name="Slamovits C.H."/>
            <person name="Spencer D.F."/>
            <person name="Suzuki S."/>
            <person name="Worden A.Z."/>
            <person name="Zauner S."/>
            <person name="Barry K."/>
            <person name="Bell C."/>
            <person name="Bharti A.K."/>
            <person name="Crow J.A."/>
            <person name="Grimwood J."/>
            <person name="Kramer R."/>
            <person name="Lindquist E."/>
            <person name="Lucas S."/>
            <person name="Salamov A."/>
            <person name="McFadden G.I."/>
            <person name="Lane C.E."/>
            <person name="Keeling P.J."/>
            <person name="Gray M.W."/>
            <person name="Grigoriev I.V."/>
            <person name="Archibald J.M."/>
        </authorList>
    </citation>
    <scope>NUCLEOTIDE SEQUENCE</scope>
    <source>
        <strain evidence="1 3">CCMP2712</strain>
    </source>
</reference>
<reference evidence="2" key="3">
    <citation type="submission" date="2015-06" db="UniProtKB">
        <authorList>
            <consortium name="EnsemblProtists"/>
        </authorList>
    </citation>
    <scope>IDENTIFICATION</scope>
</reference>
<accession>L1IAL4</accession>
<sequence length="212" mass="24494">MTWRSMMTLEPYRLAREAVLSMVRTTMSMSLSGRVWLGTWVEYACDGGECDVGVEAWVVYEVEQDQPPTNIRGCCAQDESIWVYENLAKQYDNYHIEFIMDERQFAKCDSRPDTLFKFNQSGTERVVILHLECDGSIKKHYSDKNQEHDDKIYESNLNWFELLYNLTDLILPVMDKQMDLLNRMITAFRSGASSTTTMTSVVRPIEGGAPKI</sequence>
<dbReference type="RefSeq" id="XP_005819934.1">
    <property type="nucleotide sequence ID" value="XM_005819877.1"/>
</dbReference>
<dbReference type="PaxDb" id="55529-EKX32954"/>
<dbReference type="AlphaFoldDB" id="L1IAL4"/>
<dbReference type="EnsemblProtists" id="EKX32954">
    <property type="protein sequence ID" value="EKX32954"/>
    <property type="gene ID" value="GUITHDRAFT_148268"/>
</dbReference>
<reference evidence="3" key="2">
    <citation type="submission" date="2012-11" db="EMBL/GenBank/DDBJ databases">
        <authorList>
            <person name="Kuo A."/>
            <person name="Curtis B.A."/>
            <person name="Tanifuji G."/>
            <person name="Burki F."/>
            <person name="Gruber A."/>
            <person name="Irimia M."/>
            <person name="Maruyama S."/>
            <person name="Arias M.C."/>
            <person name="Ball S.G."/>
            <person name="Gile G.H."/>
            <person name="Hirakawa Y."/>
            <person name="Hopkins J.F."/>
            <person name="Rensing S.A."/>
            <person name="Schmutz J."/>
            <person name="Symeonidi A."/>
            <person name="Elias M."/>
            <person name="Eveleigh R.J."/>
            <person name="Herman E.K."/>
            <person name="Klute M.J."/>
            <person name="Nakayama T."/>
            <person name="Obornik M."/>
            <person name="Reyes-Prieto A."/>
            <person name="Armbrust E.V."/>
            <person name="Aves S.J."/>
            <person name="Beiko R.G."/>
            <person name="Coutinho P."/>
            <person name="Dacks J.B."/>
            <person name="Durnford D.G."/>
            <person name="Fast N.M."/>
            <person name="Green B.R."/>
            <person name="Grisdale C."/>
            <person name="Hempe F."/>
            <person name="Henrissat B."/>
            <person name="Hoppner M.P."/>
            <person name="Ishida K.-I."/>
            <person name="Kim E."/>
            <person name="Koreny L."/>
            <person name="Kroth P.G."/>
            <person name="Liu Y."/>
            <person name="Malik S.-B."/>
            <person name="Maier U.G."/>
            <person name="McRose D."/>
            <person name="Mock T."/>
            <person name="Neilson J.A."/>
            <person name="Onodera N.T."/>
            <person name="Poole A.M."/>
            <person name="Pritham E.J."/>
            <person name="Richards T.A."/>
            <person name="Rocap G."/>
            <person name="Roy S.W."/>
            <person name="Sarai C."/>
            <person name="Schaack S."/>
            <person name="Shirato S."/>
            <person name="Slamovits C.H."/>
            <person name="Spencer D.F."/>
            <person name="Suzuki S."/>
            <person name="Worden A.Z."/>
            <person name="Zauner S."/>
            <person name="Barry K."/>
            <person name="Bell C."/>
            <person name="Bharti A.K."/>
            <person name="Crow J.A."/>
            <person name="Grimwood J."/>
            <person name="Kramer R."/>
            <person name="Lindquist E."/>
            <person name="Lucas S."/>
            <person name="Salamov A."/>
            <person name="McFadden G.I."/>
            <person name="Lane C.E."/>
            <person name="Keeling P.J."/>
            <person name="Gray M.W."/>
            <person name="Grigoriev I.V."/>
            <person name="Archibald J.M."/>
        </authorList>
    </citation>
    <scope>NUCLEOTIDE SEQUENCE</scope>
    <source>
        <strain evidence="3">CCMP2712</strain>
    </source>
</reference>
<dbReference type="HOGENOM" id="CLU_1301755_0_0_1"/>
<keyword evidence="3" id="KW-1185">Reference proteome</keyword>
<dbReference type="Proteomes" id="UP000011087">
    <property type="component" value="Unassembled WGS sequence"/>
</dbReference>